<evidence type="ECO:0000313" key="2">
    <source>
        <dbReference type="EMBL" id="UQF78378.1"/>
    </source>
</evidence>
<evidence type="ECO:0000313" key="3">
    <source>
        <dbReference type="Proteomes" id="UP000831562"/>
    </source>
</evidence>
<dbReference type="EMBL" id="CP097092">
    <property type="protein sequence ID" value="UQF78378.1"/>
    <property type="molecule type" value="Genomic_DNA"/>
</dbReference>
<gene>
    <name evidence="2" type="ORF">M3I19_01400</name>
</gene>
<dbReference type="AlphaFoldDB" id="A0A9E7AD41"/>
<reference evidence="2" key="1">
    <citation type="submission" date="2022-05" db="EMBL/GenBank/DDBJ databases">
        <title>Using nanopore sequencing to obtain complete genomes from saliva samples.</title>
        <authorList>
            <person name="Baker J.L."/>
        </authorList>
    </citation>
    <scope>NUCLEOTIDE SEQUENCE</scope>
    <source>
        <strain evidence="2">JCVI-JB-Lp32</strain>
    </source>
</reference>
<dbReference type="Proteomes" id="UP000831562">
    <property type="component" value="Chromosome"/>
</dbReference>
<proteinExistence type="predicted"/>
<sequence>MSFPLNPDTNTVFRTSYGYDGEYGSREEAMQALIKMIQEGGKATPRGIEESEVPIYSGRD</sequence>
<accession>A0A9E7AD41</accession>
<feature type="region of interest" description="Disordered" evidence="1">
    <location>
        <begin position="40"/>
        <end position="60"/>
    </location>
</feature>
<evidence type="ECO:0000256" key="1">
    <source>
        <dbReference type="SAM" id="MobiDB-lite"/>
    </source>
</evidence>
<organism evidence="2 3">
    <name type="scientific">Lancefieldella parvula</name>
    <dbReference type="NCBI Taxonomy" id="1382"/>
    <lineage>
        <taxon>Bacteria</taxon>
        <taxon>Bacillati</taxon>
        <taxon>Actinomycetota</taxon>
        <taxon>Coriobacteriia</taxon>
        <taxon>Coriobacteriales</taxon>
        <taxon>Atopobiaceae</taxon>
        <taxon>Lancefieldella</taxon>
    </lineage>
</organism>
<protein>
    <submittedName>
        <fullName evidence="2">Uncharacterized protein</fullName>
    </submittedName>
</protein>
<name>A0A9E7AD41_9ACTN</name>